<protein>
    <recommendedName>
        <fullName evidence="3">Recombination protein O</fullName>
    </recommendedName>
</protein>
<dbReference type="AlphaFoldDB" id="A0A1B2I4F1"/>
<evidence type="ECO:0008006" key="3">
    <source>
        <dbReference type="Google" id="ProtNLM"/>
    </source>
</evidence>
<dbReference type="InterPro" id="IPR042242">
    <property type="entry name" value="RecO_C"/>
</dbReference>
<reference evidence="1" key="1">
    <citation type="submission" date="2016-08" db="EMBL/GenBank/DDBJ databases">
        <title>Complete genome of Cloacibacillus porcorum.</title>
        <authorList>
            <person name="Looft T."/>
            <person name="Bayles D.O."/>
            <person name="Alt D.P."/>
        </authorList>
    </citation>
    <scope>NUCLEOTIDE SEQUENCE [LARGE SCALE GENOMIC DNA]</scope>
    <source>
        <strain evidence="1">CL-84</strain>
    </source>
</reference>
<dbReference type="GeneID" id="83057547"/>
<dbReference type="InterPro" id="IPR037278">
    <property type="entry name" value="ARFGAP/RecO"/>
</dbReference>
<name>A0A1B2I4F1_9BACT</name>
<proteinExistence type="predicted"/>
<dbReference type="Pfam" id="PF02565">
    <property type="entry name" value="RecO_C"/>
    <property type="match status" value="1"/>
</dbReference>
<dbReference type="Proteomes" id="UP000093044">
    <property type="component" value="Chromosome"/>
</dbReference>
<dbReference type="PANTHER" id="PTHR33991:SF1">
    <property type="entry name" value="DNA REPAIR PROTEIN RECO"/>
    <property type="match status" value="1"/>
</dbReference>
<dbReference type="InterPro" id="IPR003717">
    <property type="entry name" value="RecO"/>
</dbReference>
<dbReference type="SUPFAM" id="SSF57863">
    <property type="entry name" value="ArfGap/RecO-like zinc finger"/>
    <property type="match status" value="1"/>
</dbReference>
<dbReference type="Gene3D" id="1.20.1440.120">
    <property type="entry name" value="Recombination protein O, C-terminal domain"/>
    <property type="match status" value="1"/>
</dbReference>
<dbReference type="OrthoDB" id="5392at2"/>
<dbReference type="STRING" id="1197717.BED41_06750"/>
<dbReference type="EMBL" id="CP016757">
    <property type="protein sequence ID" value="ANZ44813.1"/>
    <property type="molecule type" value="Genomic_DNA"/>
</dbReference>
<evidence type="ECO:0000313" key="1">
    <source>
        <dbReference type="EMBL" id="ANZ44813.1"/>
    </source>
</evidence>
<dbReference type="RefSeq" id="WP_066744298.1">
    <property type="nucleotide sequence ID" value="NZ_CP016757.1"/>
</dbReference>
<dbReference type="GO" id="GO:0043590">
    <property type="term" value="C:bacterial nucleoid"/>
    <property type="evidence" value="ECO:0007669"/>
    <property type="project" value="TreeGrafter"/>
</dbReference>
<organism evidence="1 2">
    <name type="scientific">Cloacibacillus porcorum</name>
    <dbReference type="NCBI Taxonomy" id="1197717"/>
    <lineage>
        <taxon>Bacteria</taxon>
        <taxon>Thermotogati</taxon>
        <taxon>Synergistota</taxon>
        <taxon>Synergistia</taxon>
        <taxon>Synergistales</taxon>
        <taxon>Synergistaceae</taxon>
        <taxon>Cloacibacillus</taxon>
    </lineage>
</organism>
<accession>A0A1B2I4F1</accession>
<dbReference type="KEGG" id="cpor:BED41_06750"/>
<keyword evidence="2" id="KW-1185">Reference proteome</keyword>
<gene>
    <name evidence="1" type="ORF">BED41_06750</name>
</gene>
<dbReference type="GO" id="GO:0006302">
    <property type="term" value="P:double-strand break repair"/>
    <property type="evidence" value="ECO:0007669"/>
    <property type="project" value="TreeGrafter"/>
</dbReference>
<dbReference type="PANTHER" id="PTHR33991">
    <property type="entry name" value="DNA REPAIR PROTEIN RECO"/>
    <property type="match status" value="1"/>
</dbReference>
<evidence type="ECO:0000313" key="2">
    <source>
        <dbReference type="Proteomes" id="UP000093044"/>
    </source>
</evidence>
<dbReference type="GO" id="GO:0006310">
    <property type="term" value="P:DNA recombination"/>
    <property type="evidence" value="ECO:0007669"/>
    <property type="project" value="InterPro"/>
</dbReference>
<sequence>MIPVRLPQGHYSKTGTVLLRRDSSREGQSLLLFMREFGPRWVSAPAATGKNRFGGSTEPLTWGEFLLYQSPSKLYLQGAEVKEDFLSLRQSPAALLCALRIYRRTSKEAPADCENDALLRMLWSSLVQLREKCPPYIVELRFTWKLLNLMGIAPSLDLCVECGGLLTEGGWLTQAGMCCRRCSQGKGEAVSAEELAELRRAVALPHEKFILWSCETRQKDCYIKNLKMLSPYFSNMR</sequence>